<evidence type="ECO:0000313" key="2">
    <source>
        <dbReference type="Proteomes" id="UP001054821"/>
    </source>
</evidence>
<gene>
    <name evidence="1" type="ORF">L3X38_024436</name>
</gene>
<dbReference type="PANTHER" id="PTHR11439:SF463">
    <property type="entry name" value="REVERSE TRANSCRIPTASE TY1_COPIA-TYPE DOMAIN-CONTAINING PROTEIN"/>
    <property type="match status" value="1"/>
</dbReference>
<sequence length="96" mass="10869">MASTACELIWLKSLISDLGFLSNKPMSLFCDNQAAMHIASNPVFHERTKHIEVDCHYITQEDIRLVMEEFDDLDVDKSGTLSTSDIMLAQPPQIEK</sequence>
<dbReference type="Proteomes" id="UP001054821">
    <property type="component" value="Chromosome 4"/>
</dbReference>
<reference evidence="1 2" key="1">
    <citation type="journal article" date="2022" name="G3 (Bethesda)">
        <title>Whole-genome sequence and methylome profiling of the almond [Prunus dulcis (Mill.) D.A. Webb] cultivar 'Nonpareil'.</title>
        <authorList>
            <person name="D'Amico-Willman K.M."/>
            <person name="Ouma W.Z."/>
            <person name="Meulia T."/>
            <person name="Sideli G.M."/>
            <person name="Gradziel T.M."/>
            <person name="Fresnedo-Ramirez J."/>
        </authorList>
    </citation>
    <scope>NUCLEOTIDE SEQUENCE [LARGE SCALE GENOMIC DNA]</scope>
    <source>
        <strain evidence="1">Clone GOH B32 T37-40</strain>
    </source>
</reference>
<comment type="caution">
    <text evidence="1">The sequence shown here is derived from an EMBL/GenBank/DDBJ whole genome shotgun (WGS) entry which is preliminary data.</text>
</comment>
<dbReference type="EMBL" id="JAJFAZ020000004">
    <property type="protein sequence ID" value="KAI5334303.1"/>
    <property type="molecule type" value="Genomic_DNA"/>
</dbReference>
<dbReference type="CDD" id="cd09272">
    <property type="entry name" value="RNase_HI_RT_Ty1"/>
    <property type="match status" value="1"/>
</dbReference>
<evidence type="ECO:0000313" key="1">
    <source>
        <dbReference type="EMBL" id="KAI5334303.1"/>
    </source>
</evidence>
<name>A0AAD4W0X4_PRUDU</name>
<proteinExistence type="predicted"/>
<keyword evidence="2" id="KW-1185">Reference proteome</keyword>
<dbReference type="PROSITE" id="PS00018">
    <property type="entry name" value="EF_HAND_1"/>
    <property type="match status" value="1"/>
</dbReference>
<accession>A0AAD4W0X4</accession>
<dbReference type="InterPro" id="IPR018247">
    <property type="entry name" value="EF_Hand_1_Ca_BS"/>
</dbReference>
<organism evidence="1 2">
    <name type="scientific">Prunus dulcis</name>
    <name type="common">Almond</name>
    <name type="synonym">Amygdalus dulcis</name>
    <dbReference type="NCBI Taxonomy" id="3755"/>
    <lineage>
        <taxon>Eukaryota</taxon>
        <taxon>Viridiplantae</taxon>
        <taxon>Streptophyta</taxon>
        <taxon>Embryophyta</taxon>
        <taxon>Tracheophyta</taxon>
        <taxon>Spermatophyta</taxon>
        <taxon>Magnoliopsida</taxon>
        <taxon>eudicotyledons</taxon>
        <taxon>Gunneridae</taxon>
        <taxon>Pentapetalae</taxon>
        <taxon>rosids</taxon>
        <taxon>fabids</taxon>
        <taxon>Rosales</taxon>
        <taxon>Rosaceae</taxon>
        <taxon>Amygdaloideae</taxon>
        <taxon>Amygdaleae</taxon>
        <taxon>Prunus</taxon>
    </lineage>
</organism>
<protein>
    <submittedName>
        <fullName evidence="1">Uncharacterized protein</fullName>
    </submittedName>
</protein>
<dbReference type="PANTHER" id="PTHR11439">
    <property type="entry name" value="GAG-POL-RELATED RETROTRANSPOSON"/>
    <property type="match status" value="1"/>
</dbReference>
<dbReference type="AlphaFoldDB" id="A0AAD4W0X4"/>